<comment type="caution">
    <text evidence="5">The sequence shown here is derived from an EMBL/GenBank/DDBJ whole genome shotgun (WGS) entry which is preliminary data.</text>
</comment>
<dbReference type="PANTHER" id="PTHR34949:SF2">
    <property type="entry name" value="OS05G0443700 PROTEIN"/>
    <property type="match status" value="1"/>
</dbReference>
<dbReference type="OrthoDB" id="737588at2759"/>
<protein>
    <recommendedName>
        <fullName evidence="4">Syntaxin 6/10/61 N-terminal domain-containing protein</fullName>
    </recommendedName>
</protein>
<dbReference type="GO" id="GO:0015031">
    <property type="term" value="P:protein transport"/>
    <property type="evidence" value="ECO:0007669"/>
    <property type="project" value="UniProtKB-KW"/>
</dbReference>
<dbReference type="GO" id="GO:0048193">
    <property type="term" value="P:Golgi vesicle transport"/>
    <property type="evidence" value="ECO:0007669"/>
    <property type="project" value="InterPro"/>
</dbReference>
<dbReference type="EMBL" id="VOIH02000007">
    <property type="protein sequence ID" value="KAF3441656.1"/>
    <property type="molecule type" value="Genomic_DNA"/>
</dbReference>
<evidence type="ECO:0000313" key="5">
    <source>
        <dbReference type="EMBL" id="KAF3441656.1"/>
    </source>
</evidence>
<dbReference type="AlphaFoldDB" id="A0A8K0GX94"/>
<evidence type="ECO:0000256" key="2">
    <source>
        <dbReference type="ARBA" id="ARBA00046280"/>
    </source>
</evidence>
<accession>A0A8K0GX94</accession>
<dbReference type="InterPro" id="IPR015260">
    <property type="entry name" value="Syntaxin-6/10/61_N"/>
</dbReference>
<dbReference type="CDD" id="cd21442">
    <property type="entry name" value="SNARE_NTD_STX6-like"/>
    <property type="match status" value="1"/>
</dbReference>
<dbReference type="SUPFAM" id="SSF47661">
    <property type="entry name" value="t-snare proteins"/>
    <property type="match status" value="1"/>
</dbReference>
<proteinExistence type="predicted"/>
<feature type="domain" description="Syntaxin 6/10/61 N-terminal" evidence="4">
    <location>
        <begin position="12"/>
        <end position="112"/>
    </location>
</feature>
<keyword evidence="3" id="KW-0175">Coiled coil</keyword>
<dbReference type="InterPro" id="IPR010989">
    <property type="entry name" value="SNARE"/>
</dbReference>
<dbReference type="Pfam" id="PF09177">
    <property type="entry name" value="STX6_10_61_N"/>
    <property type="match status" value="1"/>
</dbReference>
<evidence type="ECO:0000313" key="6">
    <source>
        <dbReference type="Proteomes" id="UP000796880"/>
    </source>
</evidence>
<organism evidence="5 6">
    <name type="scientific">Rhamnella rubrinervis</name>
    <dbReference type="NCBI Taxonomy" id="2594499"/>
    <lineage>
        <taxon>Eukaryota</taxon>
        <taxon>Viridiplantae</taxon>
        <taxon>Streptophyta</taxon>
        <taxon>Embryophyta</taxon>
        <taxon>Tracheophyta</taxon>
        <taxon>Spermatophyta</taxon>
        <taxon>Magnoliopsida</taxon>
        <taxon>eudicotyledons</taxon>
        <taxon>Gunneridae</taxon>
        <taxon>Pentapetalae</taxon>
        <taxon>rosids</taxon>
        <taxon>fabids</taxon>
        <taxon>Rosales</taxon>
        <taxon>Rhamnaceae</taxon>
        <taxon>rhamnoid group</taxon>
        <taxon>Rhamneae</taxon>
        <taxon>Rhamnella</taxon>
    </lineage>
</organism>
<evidence type="ECO:0000256" key="3">
    <source>
        <dbReference type="SAM" id="Coils"/>
    </source>
</evidence>
<comment type="subcellular location">
    <subcellularLocation>
        <location evidence="2">Endomembrane system</location>
        <topology evidence="2">Single-pass type IV membrane protein</topology>
    </subcellularLocation>
</comment>
<name>A0A8K0GX94_9ROSA</name>
<reference evidence="5" key="1">
    <citation type="submission" date="2020-03" db="EMBL/GenBank/DDBJ databases">
        <title>A high-quality chromosome-level genome assembly of a woody plant with both climbing and erect habits, Rhamnella rubrinervis.</title>
        <authorList>
            <person name="Lu Z."/>
            <person name="Yang Y."/>
            <person name="Zhu X."/>
            <person name="Sun Y."/>
        </authorList>
    </citation>
    <scope>NUCLEOTIDE SEQUENCE</scope>
    <source>
        <strain evidence="5">BYM</strain>
        <tissue evidence="5">Leaf</tissue>
    </source>
</reference>
<feature type="coiled-coil region" evidence="3">
    <location>
        <begin position="185"/>
        <end position="212"/>
    </location>
</feature>
<dbReference type="PANTHER" id="PTHR34949">
    <property type="entry name" value="OS05G0443700 PROTEIN"/>
    <property type="match status" value="1"/>
</dbReference>
<keyword evidence="1" id="KW-0813">Transport</keyword>
<evidence type="ECO:0000256" key="1">
    <source>
        <dbReference type="ARBA" id="ARBA00022927"/>
    </source>
</evidence>
<gene>
    <name evidence="5" type="ORF">FNV43_RR15571</name>
</gene>
<dbReference type="GO" id="GO:0012505">
    <property type="term" value="C:endomembrane system"/>
    <property type="evidence" value="ECO:0007669"/>
    <property type="project" value="UniProtKB-SubCell"/>
</dbReference>
<sequence length="321" mass="36609">MASGLHQWESAPLFSAAEVVQDSADRMESIFRFLLHELTLVQGNNQDAKLLTSVNCHRRDLATILETTKWQLEDFERAVSLSAVTEKSQMREDVVSRNRQFIQAIREQIIRVEKSLAEVSIGYPLRNTEWINLNEEDSNGLALFLSGGSPSESSNGYELEDSGILRRFLDPTTASSSQDDTLHNVERKSIKLENLNNEVVCMDRNFDSMERSCNGFREGWDLEATEVRHKGIYHENKAGGFHGRKHASGFFSNLWTSYESIFTRNYTKRLKDGEEQRHSSTGTDVLNDAQGWLGTCRLCCCPKLLKKFHYAICMPDVVLRM</sequence>
<dbReference type="Gene3D" id="1.20.58.90">
    <property type="match status" value="1"/>
</dbReference>
<dbReference type="Proteomes" id="UP000796880">
    <property type="component" value="Unassembled WGS sequence"/>
</dbReference>
<keyword evidence="6" id="KW-1185">Reference proteome</keyword>
<evidence type="ECO:0000259" key="4">
    <source>
        <dbReference type="Pfam" id="PF09177"/>
    </source>
</evidence>
<keyword evidence="1" id="KW-0653">Protein transport</keyword>
<dbReference type="GO" id="GO:0016020">
    <property type="term" value="C:membrane"/>
    <property type="evidence" value="ECO:0007669"/>
    <property type="project" value="InterPro"/>
</dbReference>